<name>A0ABW3XY83_9ACTN</name>
<sequence>MKAGLTAAGKKAKARAGTARTMDEVVTRTGRELLLKLGRHAGRGRSLDLYRAMSFEEAQNVLGYWNSPARALAEQYVQTGRGTAKEFKQQYQGMTLGAHLAGLEQASVYHSMDSAGYQVLLKFTLKPGAHTVMFDPQFMALGPGYHAELLRRAGGDYQAASQHEGTLPGYIGMKAERHGAFSLTLAQGAHTKGTRSVGPSQLLFQLMVETVTLVSNTSDYLLPGQPTPAIVHTGPPRTTPRIAPRAPQAQLTEHLPEDTGKSRAALSAAFLDAPGNERSLATEHPYGTDTRRSPAETESHGVADELPTIDGRTVVGVPGRDRFVVRAERGKAPELISLRGDAEGNRFEVADVQAGGSVFTVRELDSGGSVVHGWTYRRMGPRLGVSQEVVALSSGFFSGSVVTVSNSTVHDVSVDGALWPAKLAGNGDIVVASPQGNHIYDRISGSLVKAELPTSPGVVAPVTLPPAEAETWTRATHLARAHLGKAATDNGLKLYMQSVIGGSFTSKKGYGGYLNAGVLSADPGLIGRVEKFNQITKDLLHEGANEPMTVWRGVA</sequence>
<feature type="region of interest" description="Disordered" evidence="1">
    <location>
        <begin position="275"/>
        <end position="301"/>
    </location>
</feature>
<keyword evidence="3" id="KW-1185">Reference proteome</keyword>
<gene>
    <name evidence="2" type="ORF">ACFQ5X_50485</name>
</gene>
<protein>
    <submittedName>
        <fullName evidence="2">Uncharacterized protein</fullName>
    </submittedName>
</protein>
<evidence type="ECO:0000313" key="3">
    <source>
        <dbReference type="Proteomes" id="UP001597058"/>
    </source>
</evidence>
<dbReference type="EMBL" id="JBHTMM010000300">
    <property type="protein sequence ID" value="MFD1313861.1"/>
    <property type="molecule type" value="Genomic_DNA"/>
</dbReference>
<reference evidence="3" key="1">
    <citation type="journal article" date="2019" name="Int. J. Syst. Evol. Microbiol.">
        <title>The Global Catalogue of Microorganisms (GCM) 10K type strain sequencing project: providing services to taxonomists for standard genome sequencing and annotation.</title>
        <authorList>
            <consortium name="The Broad Institute Genomics Platform"/>
            <consortium name="The Broad Institute Genome Sequencing Center for Infectious Disease"/>
            <person name="Wu L."/>
            <person name="Ma J."/>
        </authorList>
    </citation>
    <scope>NUCLEOTIDE SEQUENCE [LARGE SCALE GENOMIC DNA]</scope>
    <source>
        <strain evidence="3">CGMCC 4.7020</strain>
    </source>
</reference>
<comment type="caution">
    <text evidence="2">The sequence shown here is derived from an EMBL/GenBank/DDBJ whole genome shotgun (WGS) entry which is preliminary data.</text>
</comment>
<proteinExistence type="predicted"/>
<feature type="compositionally biased region" description="Basic and acidic residues" evidence="1">
    <location>
        <begin position="289"/>
        <end position="301"/>
    </location>
</feature>
<organism evidence="2 3">
    <name type="scientific">Streptomyces kaempferi</name>
    <dbReference type="NCBI Taxonomy" id="333725"/>
    <lineage>
        <taxon>Bacteria</taxon>
        <taxon>Bacillati</taxon>
        <taxon>Actinomycetota</taxon>
        <taxon>Actinomycetes</taxon>
        <taxon>Kitasatosporales</taxon>
        <taxon>Streptomycetaceae</taxon>
        <taxon>Streptomyces</taxon>
    </lineage>
</organism>
<evidence type="ECO:0000256" key="1">
    <source>
        <dbReference type="SAM" id="MobiDB-lite"/>
    </source>
</evidence>
<evidence type="ECO:0000313" key="2">
    <source>
        <dbReference type="EMBL" id="MFD1313861.1"/>
    </source>
</evidence>
<accession>A0ABW3XY83</accession>
<feature type="non-terminal residue" evidence="2">
    <location>
        <position position="555"/>
    </location>
</feature>
<dbReference type="Proteomes" id="UP001597058">
    <property type="component" value="Unassembled WGS sequence"/>
</dbReference>